<dbReference type="PATRIC" id="fig|1423724.4.peg.655"/>
<protein>
    <submittedName>
        <fullName evidence="1">Uncharacterized protein</fullName>
    </submittedName>
</protein>
<keyword evidence="2" id="KW-1185">Reference proteome</keyword>
<evidence type="ECO:0000313" key="2">
    <source>
        <dbReference type="Proteomes" id="UP000051324"/>
    </source>
</evidence>
<proteinExistence type="predicted"/>
<organism evidence="1 2">
    <name type="scientific">Ligilactobacillus apodemi DSM 16634 = JCM 16172</name>
    <dbReference type="NCBI Taxonomy" id="1423724"/>
    <lineage>
        <taxon>Bacteria</taxon>
        <taxon>Bacillati</taxon>
        <taxon>Bacillota</taxon>
        <taxon>Bacilli</taxon>
        <taxon>Lactobacillales</taxon>
        <taxon>Lactobacillaceae</taxon>
        <taxon>Ligilactobacillus</taxon>
    </lineage>
</organism>
<sequence length="70" mass="7959">MTNLRELVNEKALSLNMSVAILTYDGETKLQQVAVLFLNHQTCLKIPLLQIALEEAKIIVEPIEEQYYGI</sequence>
<dbReference type="RefSeq" id="WP_162150515.1">
    <property type="nucleotide sequence ID" value="NZ_BAMM01000001.1"/>
</dbReference>
<dbReference type="AlphaFoldDB" id="A0A0R1TQ96"/>
<dbReference type="Proteomes" id="UP000051324">
    <property type="component" value="Unassembled WGS sequence"/>
</dbReference>
<accession>A0A0R1TQ96</accession>
<dbReference type="EMBL" id="AZFT01000053">
    <property type="protein sequence ID" value="KRL83369.1"/>
    <property type="molecule type" value="Genomic_DNA"/>
</dbReference>
<gene>
    <name evidence="1" type="ORF">FC32_GL000619</name>
</gene>
<reference evidence="1 2" key="1">
    <citation type="journal article" date="2015" name="Genome Announc.">
        <title>Expanding the biotechnology potential of lactobacilli through comparative genomics of 213 strains and associated genera.</title>
        <authorList>
            <person name="Sun Z."/>
            <person name="Harris H.M."/>
            <person name="McCann A."/>
            <person name="Guo C."/>
            <person name="Argimon S."/>
            <person name="Zhang W."/>
            <person name="Yang X."/>
            <person name="Jeffery I.B."/>
            <person name="Cooney J.C."/>
            <person name="Kagawa T.F."/>
            <person name="Liu W."/>
            <person name="Song Y."/>
            <person name="Salvetti E."/>
            <person name="Wrobel A."/>
            <person name="Rasinkangas P."/>
            <person name="Parkhill J."/>
            <person name="Rea M.C."/>
            <person name="O'Sullivan O."/>
            <person name="Ritari J."/>
            <person name="Douillard F.P."/>
            <person name="Paul Ross R."/>
            <person name="Yang R."/>
            <person name="Briner A.E."/>
            <person name="Felis G.E."/>
            <person name="de Vos W.M."/>
            <person name="Barrangou R."/>
            <person name="Klaenhammer T.R."/>
            <person name="Caufield P.W."/>
            <person name="Cui Y."/>
            <person name="Zhang H."/>
            <person name="O'Toole P.W."/>
        </authorList>
    </citation>
    <scope>NUCLEOTIDE SEQUENCE [LARGE SCALE GENOMIC DNA]</scope>
    <source>
        <strain evidence="1 2">DSM 16634</strain>
    </source>
</reference>
<comment type="caution">
    <text evidence="1">The sequence shown here is derived from an EMBL/GenBank/DDBJ whole genome shotgun (WGS) entry which is preliminary data.</text>
</comment>
<evidence type="ECO:0000313" key="1">
    <source>
        <dbReference type="EMBL" id="KRL83369.1"/>
    </source>
</evidence>
<name>A0A0R1TQ96_9LACO</name>